<dbReference type="RefSeq" id="WP_015934339.1">
    <property type="nucleotide sequence ID" value="NC_011892.1"/>
</dbReference>
<sequence length="46" mass="4911">MGRLVFALLLVLVSTWAGAETVYPGEFKKLTIIRPGSTGDVSVMSV</sequence>
<name>B8IWM0_METNO</name>
<dbReference type="HOGENOM" id="CLU_3185714_0_0_5"/>
<dbReference type="KEGG" id="mno:Mnod_8757"/>
<dbReference type="EMBL" id="CP001350">
    <property type="protein sequence ID" value="ACL62810.1"/>
    <property type="molecule type" value="Genomic_DNA"/>
</dbReference>
<evidence type="ECO:0000313" key="2">
    <source>
        <dbReference type="EMBL" id="ACL62810.1"/>
    </source>
</evidence>
<accession>B8IWM0</accession>
<organism evidence="2 3">
    <name type="scientific">Methylobacterium nodulans (strain LMG 21967 / CNCM I-2342 / ORS 2060)</name>
    <dbReference type="NCBI Taxonomy" id="460265"/>
    <lineage>
        <taxon>Bacteria</taxon>
        <taxon>Pseudomonadati</taxon>
        <taxon>Pseudomonadota</taxon>
        <taxon>Alphaproteobacteria</taxon>
        <taxon>Hyphomicrobiales</taxon>
        <taxon>Methylobacteriaceae</taxon>
        <taxon>Methylobacterium</taxon>
    </lineage>
</organism>
<geneLocation type="plasmid" evidence="2 3">
    <name>pMNOD01</name>
</geneLocation>
<evidence type="ECO:0000256" key="1">
    <source>
        <dbReference type="SAM" id="SignalP"/>
    </source>
</evidence>
<keyword evidence="1" id="KW-0732">Signal</keyword>
<dbReference type="Proteomes" id="UP000008207">
    <property type="component" value="Plasmid pMNOD01"/>
</dbReference>
<dbReference type="AlphaFoldDB" id="B8IWM0"/>
<keyword evidence="3" id="KW-1185">Reference proteome</keyword>
<reference evidence="3" key="1">
    <citation type="submission" date="2009-01" db="EMBL/GenBank/DDBJ databases">
        <title>Complete sequence of plasmid 1 of Methylobacterium nodulans ORS 2060.</title>
        <authorList>
            <consortium name="US DOE Joint Genome Institute"/>
            <person name="Lucas S."/>
            <person name="Copeland A."/>
            <person name="Lapidus A."/>
            <person name="Glavina del Rio T."/>
            <person name="Dalin E."/>
            <person name="Tice H."/>
            <person name="Bruce D."/>
            <person name="Goodwin L."/>
            <person name="Pitluck S."/>
            <person name="Sims D."/>
            <person name="Brettin T."/>
            <person name="Detter J.C."/>
            <person name="Han C."/>
            <person name="Larimer F."/>
            <person name="Land M."/>
            <person name="Hauser L."/>
            <person name="Kyrpides N."/>
            <person name="Ivanova N."/>
            <person name="Marx C.J."/>
            <person name="Richardson P."/>
        </authorList>
    </citation>
    <scope>NUCLEOTIDE SEQUENCE [LARGE SCALE GENOMIC DNA]</scope>
    <source>
        <strain evidence="3">LMG 21967 / CNCM I-2342 / ORS 2060</strain>
        <plasmid evidence="3">Plasmid pMNOD01</plasmid>
    </source>
</reference>
<feature type="signal peptide" evidence="1">
    <location>
        <begin position="1"/>
        <end position="19"/>
    </location>
</feature>
<evidence type="ECO:0000313" key="3">
    <source>
        <dbReference type="Proteomes" id="UP000008207"/>
    </source>
</evidence>
<proteinExistence type="predicted"/>
<gene>
    <name evidence="2" type="ordered locus">Mnod_8757</name>
</gene>
<protein>
    <submittedName>
        <fullName evidence="2">Uncharacterized protein</fullName>
    </submittedName>
</protein>
<feature type="chain" id="PRO_5002872227" evidence="1">
    <location>
        <begin position="20"/>
        <end position="46"/>
    </location>
</feature>
<keyword evidence="2" id="KW-0614">Plasmid</keyword>